<keyword evidence="6 8" id="KW-0808">Transferase</keyword>
<proteinExistence type="inferred from homology"/>
<keyword evidence="7 8" id="KW-0320">Glycogen biosynthesis</keyword>
<sequence length="477" mass="55179">MKILHATAEYFPYIKMGGLSDMLSSLTKEQSKTDETFVSLPLISGFKETPLYTGNLFSCIKTEEVPHSNIVTEILRQSQFREAEWKGVKLYFFDSPLFRDQSSIYGNPDEHFRFAVYSYAAYFLSLELAVDVFHCHDWHTSLAVALQKNSPYGKPSVFTIHNLAYQGDHPQWMTGFLKDAPFFLYPEAYSHDGKTNYMKAGILSCDQLTTVSPGYRNETLSDANGFGLSYILRKREADYTGIINGIDPEEWSPSQDERIFRKYGTEDHEDGKLKNKISLYEEIGRPKIDPSRPLVGIIGRITYQKGYPTFLQAFNERKHLSHYYIFLGAGEEDLQNILFHLSHTEQDRFYFFKGYNEEFARKIEAASDFFLMPSLFEPCGLNQLYSHAYGTIPIVSRVGGLKDTVSESLLEDQYTGIVFEPNDPASLGYALERAETLYENEKKFFETRKRIMNLDWTWEKRVKSYKEVYNKAIEKRL</sequence>
<dbReference type="GO" id="GO:0004373">
    <property type="term" value="F:alpha-1,4-glucan glucosyltransferase (UDP-glucose donor) activity"/>
    <property type="evidence" value="ECO:0007669"/>
    <property type="project" value="InterPro"/>
</dbReference>
<evidence type="ECO:0000313" key="12">
    <source>
        <dbReference type="Proteomes" id="UP000298058"/>
    </source>
</evidence>
<dbReference type="Pfam" id="PF00534">
    <property type="entry name" value="Glycos_transf_1"/>
    <property type="match status" value="1"/>
</dbReference>
<dbReference type="CDD" id="cd03791">
    <property type="entry name" value="GT5_Glycogen_synthase_DULL1-like"/>
    <property type="match status" value="1"/>
</dbReference>
<dbReference type="GO" id="GO:0009011">
    <property type="term" value="F:alpha-1,4-glucan glucosyltransferase (ADP-glucose donor) activity"/>
    <property type="evidence" value="ECO:0007669"/>
    <property type="project" value="UniProtKB-UniRule"/>
</dbReference>
<evidence type="ECO:0000259" key="10">
    <source>
        <dbReference type="Pfam" id="PF08323"/>
    </source>
</evidence>
<comment type="caution">
    <text evidence="11">The sequence shown here is derived from an EMBL/GenBank/DDBJ whole genome shotgun (WGS) entry which is preliminary data.</text>
</comment>
<evidence type="ECO:0000256" key="5">
    <source>
        <dbReference type="ARBA" id="ARBA00022676"/>
    </source>
</evidence>
<reference evidence="11" key="1">
    <citation type="journal article" date="2019" name="PLoS Negl. Trop. Dis.">
        <title>Revisiting the worldwide diversity of Leptospira species in the environment.</title>
        <authorList>
            <person name="Vincent A.T."/>
            <person name="Schiettekatte O."/>
            <person name="Bourhy P."/>
            <person name="Veyrier F.J."/>
            <person name="Picardeau M."/>
        </authorList>
    </citation>
    <scope>NUCLEOTIDE SEQUENCE [LARGE SCALE GENOMIC DNA]</scope>
    <source>
        <strain evidence="11">201300427</strain>
    </source>
</reference>
<dbReference type="SUPFAM" id="SSF53756">
    <property type="entry name" value="UDP-Glycosyltransferase/glycogen phosphorylase"/>
    <property type="match status" value="1"/>
</dbReference>
<dbReference type="InterPro" id="IPR013534">
    <property type="entry name" value="Starch_synth_cat_dom"/>
</dbReference>
<protein>
    <recommendedName>
        <fullName evidence="8">Glycogen synthase</fullName>
        <ecNumber evidence="8">2.4.1.21</ecNumber>
    </recommendedName>
    <alternativeName>
        <fullName evidence="8">Starch [bacterial glycogen] synthase</fullName>
    </alternativeName>
</protein>
<dbReference type="EMBL" id="RQHW01000078">
    <property type="protein sequence ID" value="TGN17258.1"/>
    <property type="molecule type" value="Genomic_DNA"/>
</dbReference>
<feature type="domain" description="Glycosyl transferase family 1" evidence="9">
    <location>
        <begin position="286"/>
        <end position="445"/>
    </location>
</feature>
<comment type="catalytic activity">
    <reaction evidence="1 8">
        <text>[(1-&gt;4)-alpha-D-glucosyl](n) + ADP-alpha-D-glucose = [(1-&gt;4)-alpha-D-glucosyl](n+1) + ADP + H(+)</text>
        <dbReference type="Rhea" id="RHEA:18189"/>
        <dbReference type="Rhea" id="RHEA-COMP:9584"/>
        <dbReference type="Rhea" id="RHEA-COMP:9587"/>
        <dbReference type="ChEBI" id="CHEBI:15378"/>
        <dbReference type="ChEBI" id="CHEBI:15444"/>
        <dbReference type="ChEBI" id="CHEBI:57498"/>
        <dbReference type="ChEBI" id="CHEBI:456216"/>
        <dbReference type="EC" id="2.4.1.21"/>
    </reaction>
</comment>
<gene>
    <name evidence="8" type="primary">glgA</name>
    <name evidence="11" type="ORF">EHS15_17105</name>
</gene>
<evidence type="ECO:0000256" key="6">
    <source>
        <dbReference type="ARBA" id="ARBA00022679"/>
    </source>
</evidence>
<evidence type="ECO:0000256" key="7">
    <source>
        <dbReference type="ARBA" id="ARBA00023056"/>
    </source>
</evidence>
<comment type="pathway">
    <text evidence="3 8">Glycan biosynthesis; glycogen biosynthesis.</text>
</comment>
<dbReference type="PANTHER" id="PTHR45825">
    <property type="entry name" value="GRANULE-BOUND STARCH SYNTHASE 1, CHLOROPLASTIC/AMYLOPLASTIC"/>
    <property type="match status" value="1"/>
</dbReference>
<evidence type="ECO:0000313" key="11">
    <source>
        <dbReference type="EMBL" id="TGN17258.1"/>
    </source>
</evidence>
<dbReference type="Pfam" id="PF08323">
    <property type="entry name" value="Glyco_transf_5"/>
    <property type="match status" value="1"/>
</dbReference>
<comment type="similarity">
    <text evidence="4 8">Belongs to the glycosyltransferase 1 family. Bacterial/plant glycogen synthase subfamily.</text>
</comment>
<dbReference type="AlphaFoldDB" id="A0A4V3JXL6"/>
<dbReference type="InterPro" id="IPR001296">
    <property type="entry name" value="Glyco_trans_1"/>
</dbReference>
<evidence type="ECO:0000259" key="9">
    <source>
        <dbReference type="Pfam" id="PF00534"/>
    </source>
</evidence>
<dbReference type="GO" id="GO:0005978">
    <property type="term" value="P:glycogen biosynthetic process"/>
    <property type="evidence" value="ECO:0007669"/>
    <property type="project" value="UniProtKB-UniRule"/>
</dbReference>
<evidence type="ECO:0000256" key="1">
    <source>
        <dbReference type="ARBA" id="ARBA00001478"/>
    </source>
</evidence>
<evidence type="ECO:0000256" key="4">
    <source>
        <dbReference type="ARBA" id="ARBA00010281"/>
    </source>
</evidence>
<dbReference type="Gene3D" id="3.40.50.2000">
    <property type="entry name" value="Glycogen Phosphorylase B"/>
    <property type="match status" value="2"/>
</dbReference>
<evidence type="ECO:0000256" key="8">
    <source>
        <dbReference type="HAMAP-Rule" id="MF_00484"/>
    </source>
</evidence>
<comment type="function">
    <text evidence="2 8">Synthesizes alpha-1,4-glucan chains using ADP-glucose.</text>
</comment>
<name>A0A4V3JXL6_9LEPT</name>
<feature type="binding site" evidence="8">
    <location>
        <position position="15"/>
    </location>
    <ligand>
        <name>ADP-alpha-D-glucose</name>
        <dbReference type="ChEBI" id="CHEBI:57498"/>
    </ligand>
</feature>
<dbReference type="UniPathway" id="UPA00164"/>
<organism evidence="11 12">
    <name type="scientific">Leptospira idonii</name>
    <dbReference type="NCBI Taxonomy" id="1193500"/>
    <lineage>
        <taxon>Bacteria</taxon>
        <taxon>Pseudomonadati</taxon>
        <taxon>Spirochaetota</taxon>
        <taxon>Spirochaetia</taxon>
        <taxon>Leptospirales</taxon>
        <taxon>Leptospiraceae</taxon>
        <taxon>Leptospira</taxon>
    </lineage>
</organism>
<accession>A0A4V3JXL6</accession>
<dbReference type="NCBIfam" id="TIGR02095">
    <property type="entry name" value="glgA"/>
    <property type="match status" value="1"/>
</dbReference>
<dbReference type="HAMAP" id="MF_00484">
    <property type="entry name" value="Glycogen_synth"/>
    <property type="match status" value="1"/>
</dbReference>
<evidence type="ECO:0000256" key="3">
    <source>
        <dbReference type="ARBA" id="ARBA00004964"/>
    </source>
</evidence>
<dbReference type="EC" id="2.4.1.21" evidence="8"/>
<dbReference type="Proteomes" id="UP000298058">
    <property type="component" value="Unassembled WGS sequence"/>
</dbReference>
<evidence type="ECO:0000256" key="2">
    <source>
        <dbReference type="ARBA" id="ARBA00002764"/>
    </source>
</evidence>
<dbReference type="InterPro" id="IPR011835">
    <property type="entry name" value="GS/SS"/>
</dbReference>
<dbReference type="PANTHER" id="PTHR45825:SF11">
    <property type="entry name" value="ALPHA AMYLASE DOMAIN-CONTAINING PROTEIN"/>
    <property type="match status" value="1"/>
</dbReference>
<dbReference type="OrthoDB" id="9808590at2"/>
<dbReference type="RefSeq" id="WP_135761812.1">
    <property type="nucleotide sequence ID" value="NZ_RQHW01000078.1"/>
</dbReference>
<keyword evidence="5 8" id="KW-0328">Glycosyltransferase</keyword>
<keyword evidence="12" id="KW-1185">Reference proteome</keyword>
<feature type="domain" description="Starch synthase catalytic" evidence="10">
    <location>
        <begin position="2"/>
        <end position="234"/>
    </location>
</feature>